<dbReference type="SUPFAM" id="SSF49401">
    <property type="entry name" value="Bacterial adhesins"/>
    <property type="match status" value="1"/>
</dbReference>
<name>A0A0A3ZSU8_9GAMM</name>
<dbReference type="EMBL" id="JRUQ01000060">
    <property type="protein sequence ID" value="KGT88758.1"/>
    <property type="molecule type" value="Genomic_DNA"/>
</dbReference>
<evidence type="ECO:0000313" key="7">
    <source>
        <dbReference type="EMBL" id="KGT88758.1"/>
    </source>
</evidence>
<dbReference type="OrthoDB" id="8586454at2"/>
<keyword evidence="8" id="KW-1185">Reference proteome</keyword>
<evidence type="ECO:0000256" key="1">
    <source>
        <dbReference type="ARBA" id="ARBA00004561"/>
    </source>
</evidence>
<evidence type="ECO:0000256" key="2">
    <source>
        <dbReference type="ARBA" id="ARBA00006671"/>
    </source>
</evidence>
<dbReference type="InterPro" id="IPR000259">
    <property type="entry name" value="Adhesion_dom_fimbrial"/>
</dbReference>
<comment type="similarity">
    <text evidence="2">Belongs to the fimbrial protein family.</text>
</comment>
<evidence type="ECO:0000259" key="6">
    <source>
        <dbReference type="Pfam" id="PF00419"/>
    </source>
</evidence>
<dbReference type="InterPro" id="IPR008966">
    <property type="entry name" value="Adhesion_dom_sf"/>
</dbReference>
<dbReference type="Pfam" id="PF00419">
    <property type="entry name" value="Fimbrial"/>
    <property type="match status" value="1"/>
</dbReference>
<dbReference type="STRING" id="371042.NG99_21060"/>
<dbReference type="PANTHER" id="PTHR33420">
    <property type="entry name" value="FIMBRIAL SUBUNIT ELFA-RELATED"/>
    <property type="match status" value="1"/>
</dbReference>
<gene>
    <name evidence="7" type="ORF">NG99_21060</name>
</gene>
<comment type="subcellular location">
    <subcellularLocation>
        <location evidence="1">Fimbrium</location>
    </subcellularLocation>
</comment>
<dbReference type="GO" id="GO:0009289">
    <property type="term" value="C:pilus"/>
    <property type="evidence" value="ECO:0007669"/>
    <property type="project" value="UniProtKB-SubCell"/>
</dbReference>
<feature type="chain" id="PRO_5002006626" description="Fimbrial-type adhesion domain-containing protein" evidence="5">
    <location>
        <begin position="25"/>
        <end position="202"/>
    </location>
</feature>
<protein>
    <recommendedName>
        <fullName evidence="6">Fimbrial-type adhesion domain-containing protein</fullName>
    </recommendedName>
</protein>
<evidence type="ECO:0000256" key="5">
    <source>
        <dbReference type="SAM" id="SignalP"/>
    </source>
</evidence>
<evidence type="ECO:0000256" key="4">
    <source>
        <dbReference type="ARBA" id="ARBA00023263"/>
    </source>
</evidence>
<evidence type="ECO:0000256" key="3">
    <source>
        <dbReference type="ARBA" id="ARBA00022729"/>
    </source>
</evidence>
<dbReference type="InterPro" id="IPR036937">
    <property type="entry name" value="Adhesion_dom_fimbrial_sf"/>
</dbReference>
<accession>A0A0A3ZSU8</accession>
<dbReference type="GO" id="GO:0043709">
    <property type="term" value="P:cell adhesion involved in single-species biofilm formation"/>
    <property type="evidence" value="ECO:0007669"/>
    <property type="project" value="TreeGrafter"/>
</dbReference>
<keyword evidence="3 5" id="KW-0732">Signal</keyword>
<dbReference type="AlphaFoldDB" id="A0A0A3ZSU8"/>
<feature type="domain" description="Fimbrial-type adhesion" evidence="6">
    <location>
        <begin position="41"/>
        <end position="202"/>
    </location>
</feature>
<organism evidence="7 8">
    <name type="scientific">Erwinia typographi</name>
    <dbReference type="NCBI Taxonomy" id="371042"/>
    <lineage>
        <taxon>Bacteria</taxon>
        <taxon>Pseudomonadati</taxon>
        <taxon>Pseudomonadota</taxon>
        <taxon>Gammaproteobacteria</taxon>
        <taxon>Enterobacterales</taxon>
        <taxon>Erwiniaceae</taxon>
        <taxon>Erwinia</taxon>
    </lineage>
</organism>
<dbReference type="RefSeq" id="WP_034897336.1">
    <property type="nucleotide sequence ID" value="NZ_JRUQ01000060.1"/>
</dbReference>
<evidence type="ECO:0000313" key="8">
    <source>
        <dbReference type="Proteomes" id="UP000030351"/>
    </source>
</evidence>
<dbReference type="PANTHER" id="PTHR33420:SF12">
    <property type="entry name" value="FIMBRIN-LIKE PROTEIN FIMI-RELATED"/>
    <property type="match status" value="1"/>
</dbReference>
<keyword evidence="4" id="KW-0281">Fimbrium</keyword>
<feature type="signal peptide" evidence="5">
    <location>
        <begin position="1"/>
        <end position="24"/>
    </location>
</feature>
<proteinExistence type="inferred from homology"/>
<dbReference type="Proteomes" id="UP000030351">
    <property type="component" value="Unassembled WGS sequence"/>
</dbReference>
<comment type="caution">
    <text evidence="7">The sequence shown here is derived from an EMBL/GenBank/DDBJ whole genome shotgun (WGS) entry which is preliminary data.</text>
</comment>
<dbReference type="InterPro" id="IPR050263">
    <property type="entry name" value="Bact_Fimbrial_Adh_Pro"/>
</dbReference>
<dbReference type="eggNOG" id="COG3539">
    <property type="taxonomic scope" value="Bacteria"/>
</dbReference>
<sequence length="202" mass="20382">MKKLIIASMVSALMTGALSVPSYAADPTPETTPVIVDGGKINFTGTVVAAPCAVDIPADGQNVELGQVTTSALATKGAVSSSKDFSIKLVGCDLSHDATDPTKAANYTSASIIFDGDTLADDNTTLSLKADSAGETTAQNVGIQIQSNNKVVAIDGSTVAATQALSADGDYEIPFTANYVATAAGVVAGHANSTATFKVSYE</sequence>
<reference evidence="7 8" key="1">
    <citation type="submission" date="2014-10" db="EMBL/GenBank/DDBJ databases">
        <title>Genome sequence of Erwinia typographi M043b.</title>
        <authorList>
            <person name="Chan K.-G."/>
            <person name="Tan W.-S."/>
        </authorList>
    </citation>
    <scope>NUCLEOTIDE SEQUENCE [LARGE SCALE GENOMIC DNA]</scope>
    <source>
        <strain evidence="7 8">M043b</strain>
    </source>
</reference>
<dbReference type="Gene3D" id="2.60.40.1090">
    <property type="entry name" value="Fimbrial-type adhesion domain"/>
    <property type="match status" value="1"/>
</dbReference>